<dbReference type="SUPFAM" id="SSF52151">
    <property type="entry name" value="FabD/lysophospholipase-like"/>
    <property type="match status" value="1"/>
</dbReference>
<comment type="caution">
    <text evidence="4">Lacks conserved residue(s) required for the propagation of feature annotation.</text>
</comment>
<keyword evidence="2" id="KW-0442">Lipid degradation</keyword>
<dbReference type="Proteomes" id="UP001150942">
    <property type="component" value="Unassembled WGS sequence"/>
</dbReference>
<dbReference type="GO" id="GO:0016020">
    <property type="term" value="C:membrane"/>
    <property type="evidence" value="ECO:0007669"/>
    <property type="project" value="TreeGrafter"/>
</dbReference>
<evidence type="ECO:0000256" key="3">
    <source>
        <dbReference type="ARBA" id="ARBA00023098"/>
    </source>
</evidence>
<gene>
    <name evidence="6" type="ORF">N7449_009487</name>
</gene>
<accession>A0A9W9M8M1</accession>
<dbReference type="PANTHER" id="PTHR24185:SF1">
    <property type="entry name" value="CALCIUM-INDEPENDENT PHOSPHOLIPASE A2-GAMMA"/>
    <property type="match status" value="1"/>
</dbReference>
<dbReference type="PROSITE" id="PS51635">
    <property type="entry name" value="PNPLA"/>
    <property type="match status" value="1"/>
</dbReference>
<evidence type="ECO:0000256" key="1">
    <source>
        <dbReference type="ARBA" id="ARBA00022801"/>
    </source>
</evidence>
<evidence type="ECO:0000259" key="5">
    <source>
        <dbReference type="PROSITE" id="PS51635"/>
    </source>
</evidence>
<proteinExistence type="predicted"/>
<organism evidence="6 7">
    <name type="scientific">Penicillium cf. viridicatum</name>
    <dbReference type="NCBI Taxonomy" id="2972119"/>
    <lineage>
        <taxon>Eukaryota</taxon>
        <taxon>Fungi</taxon>
        <taxon>Dikarya</taxon>
        <taxon>Ascomycota</taxon>
        <taxon>Pezizomycotina</taxon>
        <taxon>Eurotiomycetes</taxon>
        <taxon>Eurotiomycetidae</taxon>
        <taxon>Eurotiales</taxon>
        <taxon>Aspergillaceae</taxon>
        <taxon>Penicillium</taxon>
    </lineage>
</organism>
<dbReference type="SUPFAM" id="SSF52540">
    <property type="entry name" value="P-loop containing nucleoside triphosphate hydrolases"/>
    <property type="match status" value="1"/>
</dbReference>
<reference evidence="6" key="1">
    <citation type="submission" date="2022-11" db="EMBL/GenBank/DDBJ databases">
        <authorList>
            <person name="Petersen C."/>
        </authorList>
    </citation>
    <scope>NUCLEOTIDE SEQUENCE</scope>
    <source>
        <strain evidence="6">IBT 20477</strain>
    </source>
</reference>
<keyword evidence="7" id="KW-1185">Reference proteome</keyword>
<dbReference type="GO" id="GO:0047499">
    <property type="term" value="F:calcium-independent phospholipase A2 activity"/>
    <property type="evidence" value="ECO:0007669"/>
    <property type="project" value="TreeGrafter"/>
</dbReference>
<evidence type="ECO:0000313" key="7">
    <source>
        <dbReference type="Proteomes" id="UP001150942"/>
    </source>
</evidence>
<name>A0A9W9M8M1_9EURO</name>
<comment type="caution">
    <text evidence="6">The sequence shown here is derived from an EMBL/GenBank/DDBJ whole genome shotgun (WGS) entry which is preliminary data.</text>
</comment>
<keyword evidence="3" id="KW-0443">Lipid metabolism</keyword>
<sequence length="457" mass="50822">MERIRDVQHLDHVPRPCEHFDLIGGTNTGGIIAIMLGRLGMTVDECIRAYRTVAKRVFIPKRNAIITARSNGALSAQIFEEAIKETVREFCTDGECLNRRCNGLSTPPCEHSDLLFREQACTKTVVLALTKDNIDAGPTLFRTYDKSTSLKDCTIWEVARATSAAPTFFKPIKLGREGIEYIDAAFGYNNPCDKLIAEARNAFPGRSNLQILSVGTGLRSVVGMKNTRPSIIEALQKMATSSNEVAAILEDEYGDSGQYFRFNVERGLENITSSDWDQDQDSTISAHTNNYLSQKSRAIDKFVKTFTSGNHPQNGRIWVGEGIGKTQVALQFAYWVNNNLPQYSIFWVPALSEASFKHACTGIVRDLGVQRVREDEDDMGLVRRYLSSREAGPWLYVVDSADDFDLVFGSDSVPGQLCKHFPASDIGTLLLTTRFGRVAQGFTTRRDTIEISQMEAG</sequence>
<dbReference type="InterPro" id="IPR002641">
    <property type="entry name" value="PNPLA_dom"/>
</dbReference>
<dbReference type="GO" id="GO:0016042">
    <property type="term" value="P:lipid catabolic process"/>
    <property type="evidence" value="ECO:0007669"/>
    <property type="project" value="UniProtKB-KW"/>
</dbReference>
<evidence type="ECO:0000256" key="2">
    <source>
        <dbReference type="ARBA" id="ARBA00022963"/>
    </source>
</evidence>
<dbReference type="OrthoDB" id="5986190at2759"/>
<feature type="domain" description="PNPLA" evidence="5">
    <location>
        <begin position="1"/>
        <end position="196"/>
    </location>
</feature>
<dbReference type="GO" id="GO:0046486">
    <property type="term" value="P:glycerolipid metabolic process"/>
    <property type="evidence" value="ECO:0007669"/>
    <property type="project" value="UniProtKB-ARBA"/>
</dbReference>
<dbReference type="Pfam" id="PF01734">
    <property type="entry name" value="Patatin"/>
    <property type="match status" value="1"/>
</dbReference>
<evidence type="ECO:0000256" key="4">
    <source>
        <dbReference type="PROSITE-ProRule" id="PRU01161"/>
    </source>
</evidence>
<dbReference type="InterPro" id="IPR016035">
    <property type="entry name" value="Acyl_Trfase/lysoPLipase"/>
</dbReference>
<dbReference type="AlphaFoldDB" id="A0A9W9M8M1"/>
<dbReference type="Gene3D" id="3.40.1090.10">
    <property type="entry name" value="Cytosolic phospholipase A2 catalytic domain"/>
    <property type="match status" value="1"/>
</dbReference>
<reference evidence="6" key="2">
    <citation type="journal article" date="2023" name="IMA Fungus">
        <title>Comparative genomic study of the Penicillium genus elucidates a diverse pangenome and 15 lateral gene transfer events.</title>
        <authorList>
            <person name="Petersen C."/>
            <person name="Sorensen T."/>
            <person name="Nielsen M.R."/>
            <person name="Sondergaard T.E."/>
            <person name="Sorensen J.L."/>
            <person name="Fitzpatrick D.A."/>
            <person name="Frisvad J.C."/>
            <person name="Nielsen K.L."/>
        </authorList>
    </citation>
    <scope>NUCLEOTIDE SEQUENCE</scope>
    <source>
        <strain evidence="6">IBT 20477</strain>
    </source>
</reference>
<dbReference type="GO" id="GO:0019369">
    <property type="term" value="P:arachidonate metabolic process"/>
    <property type="evidence" value="ECO:0007669"/>
    <property type="project" value="TreeGrafter"/>
</dbReference>
<dbReference type="PANTHER" id="PTHR24185">
    <property type="entry name" value="CALCIUM-INDEPENDENT PHOSPHOLIPASE A2-GAMMA"/>
    <property type="match status" value="1"/>
</dbReference>
<keyword evidence="1" id="KW-0378">Hydrolase</keyword>
<protein>
    <recommendedName>
        <fullName evidence="5">PNPLA domain-containing protein</fullName>
    </recommendedName>
</protein>
<dbReference type="EMBL" id="JAPQKQ010000006">
    <property type="protein sequence ID" value="KAJ5193345.1"/>
    <property type="molecule type" value="Genomic_DNA"/>
</dbReference>
<dbReference type="InterPro" id="IPR027417">
    <property type="entry name" value="P-loop_NTPase"/>
</dbReference>
<evidence type="ECO:0000313" key="6">
    <source>
        <dbReference type="EMBL" id="KAJ5193345.1"/>
    </source>
</evidence>